<dbReference type="FunFam" id="3.30.565.10:FF:000014">
    <property type="entry name" value="Mismatch repair endonuclease pms1, putative"/>
    <property type="match status" value="1"/>
</dbReference>
<dbReference type="Pfam" id="PF01119">
    <property type="entry name" value="DNA_mis_repair"/>
    <property type="match status" value="1"/>
</dbReference>
<gene>
    <name evidence="7" type="ORF">BDV96DRAFT_584776</name>
</gene>
<feature type="domain" description="MutL C-terminal dimerisation" evidence="5">
    <location>
        <begin position="829"/>
        <end position="990"/>
    </location>
</feature>
<dbReference type="GO" id="GO:0032389">
    <property type="term" value="C:MutLalpha complex"/>
    <property type="evidence" value="ECO:0007669"/>
    <property type="project" value="TreeGrafter"/>
</dbReference>
<dbReference type="InterPro" id="IPR042121">
    <property type="entry name" value="MutL_C_regsub"/>
</dbReference>
<dbReference type="GO" id="GO:0005524">
    <property type="term" value="F:ATP binding"/>
    <property type="evidence" value="ECO:0007669"/>
    <property type="project" value="InterPro"/>
</dbReference>
<feature type="compositionally biased region" description="Polar residues" evidence="4">
    <location>
        <begin position="795"/>
        <end position="807"/>
    </location>
</feature>
<evidence type="ECO:0000256" key="2">
    <source>
        <dbReference type="ARBA" id="ARBA00022763"/>
    </source>
</evidence>
<dbReference type="InterPro" id="IPR014721">
    <property type="entry name" value="Ribsml_uS5_D2-typ_fold_subgr"/>
</dbReference>
<feature type="region of interest" description="Disordered" evidence="4">
    <location>
        <begin position="788"/>
        <end position="811"/>
    </location>
</feature>
<dbReference type="GO" id="GO:0000710">
    <property type="term" value="P:meiotic mismatch repair"/>
    <property type="evidence" value="ECO:0007669"/>
    <property type="project" value="UniProtKB-ARBA"/>
</dbReference>
<dbReference type="Gene3D" id="3.30.1540.20">
    <property type="entry name" value="MutL, C-terminal domain, dimerisation subdomain"/>
    <property type="match status" value="1"/>
</dbReference>
<dbReference type="PANTHER" id="PTHR10073">
    <property type="entry name" value="DNA MISMATCH REPAIR PROTEIN MLH, PMS, MUTL"/>
    <property type="match status" value="1"/>
</dbReference>
<feature type="region of interest" description="Disordered" evidence="4">
    <location>
        <begin position="368"/>
        <end position="437"/>
    </location>
</feature>
<dbReference type="Gene3D" id="3.30.565.10">
    <property type="entry name" value="Histidine kinase-like ATPase, C-terminal domain"/>
    <property type="match status" value="1"/>
</dbReference>
<dbReference type="Pfam" id="PF08676">
    <property type="entry name" value="MutL_C"/>
    <property type="match status" value="1"/>
</dbReference>
<evidence type="ECO:0000259" key="5">
    <source>
        <dbReference type="SMART" id="SM00853"/>
    </source>
</evidence>
<dbReference type="GO" id="GO:0016887">
    <property type="term" value="F:ATP hydrolysis activity"/>
    <property type="evidence" value="ECO:0007669"/>
    <property type="project" value="InterPro"/>
</dbReference>
<feature type="compositionally biased region" description="Polar residues" evidence="4">
    <location>
        <begin position="533"/>
        <end position="548"/>
    </location>
</feature>
<dbReference type="SUPFAM" id="SSF118116">
    <property type="entry name" value="DNA mismatch repair protein MutL"/>
    <property type="match status" value="1"/>
</dbReference>
<protein>
    <recommendedName>
        <fullName evidence="3">DNA mismatch repair protein PMS1</fullName>
    </recommendedName>
</protein>
<dbReference type="SUPFAM" id="SSF54211">
    <property type="entry name" value="Ribosomal protein S5 domain 2-like"/>
    <property type="match status" value="1"/>
</dbReference>
<dbReference type="InterPro" id="IPR013507">
    <property type="entry name" value="DNA_mismatch_S5_2-like"/>
</dbReference>
<dbReference type="SMART" id="SM01340">
    <property type="entry name" value="DNA_mis_repair"/>
    <property type="match status" value="1"/>
</dbReference>
<accession>A0A6A5YRW4</accession>
<dbReference type="FunFam" id="3.30.1370.100:FF:000001">
    <property type="entry name" value="Mismatch repair endonuclease pms1, putative"/>
    <property type="match status" value="1"/>
</dbReference>
<dbReference type="InterPro" id="IPR020568">
    <property type="entry name" value="Ribosomal_Su5_D2-typ_SF"/>
</dbReference>
<dbReference type="InterPro" id="IPR014790">
    <property type="entry name" value="MutL_C"/>
</dbReference>
<keyword evidence="2" id="KW-0227">DNA damage</keyword>
<feature type="domain" description="DNA mismatch repair protein S5" evidence="6">
    <location>
        <begin position="217"/>
        <end position="361"/>
    </location>
</feature>
<dbReference type="Gene3D" id="3.30.1370.100">
    <property type="entry name" value="MutL, C-terminal domain, regulatory subdomain"/>
    <property type="match status" value="1"/>
</dbReference>
<dbReference type="GO" id="GO:0140664">
    <property type="term" value="F:ATP-dependent DNA damage sensor activity"/>
    <property type="evidence" value="ECO:0007669"/>
    <property type="project" value="InterPro"/>
</dbReference>
<reference evidence="7" key="1">
    <citation type="journal article" date="2020" name="Stud. Mycol.">
        <title>101 Dothideomycetes genomes: a test case for predicting lifestyles and emergence of pathogens.</title>
        <authorList>
            <person name="Haridas S."/>
            <person name="Albert R."/>
            <person name="Binder M."/>
            <person name="Bloem J."/>
            <person name="Labutti K."/>
            <person name="Salamov A."/>
            <person name="Andreopoulos B."/>
            <person name="Baker S."/>
            <person name="Barry K."/>
            <person name="Bills G."/>
            <person name="Bluhm B."/>
            <person name="Cannon C."/>
            <person name="Castanera R."/>
            <person name="Culley D."/>
            <person name="Daum C."/>
            <person name="Ezra D."/>
            <person name="Gonzalez J."/>
            <person name="Henrissat B."/>
            <person name="Kuo A."/>
            <person name="Liang C."/>
            <person name="Lipzen A."/>
            <person name="Lutzoni F."/>
            <person name="Magnuson J."/>
            <person name="Mondo S."/>
            <person name="Nolan M."/>
            <person name="Ohm R."/>
            <person name="Pangilinan J."/>
            <person name="Park H.-J."/>
            <person name="Ramirez L."/>
            <person name="Alfaro M."/>
            <person name="Sun H."/>
            <person name="Tritt A."/>
            <person name="Yoshinaga Y."/>
            <person name="Zwiers L.-H."/>
            <person name="Turgeon B."/>
            <person name="Goodwin S."/>
            <person name="Spatafora J."/>
            <person name="Crous P."/>
            <person name="Grigoriev I."/>
        </authorList>
    </citation>
    <scope>NUCLEOTIDE SEQUENCE</scope>
    <source>
        <strain evidence="7">CBS 627.86</strain>
    </source>
</reference>
<proteinExistence type="inferred from homology"/>
<name>A0A6A5YRW4_9PLEO</name>
<dbReference type="EMBL" id="ML977340">
    <property type="protein sequence ID" value="KAF2109895.1"/>
    <property type="molecule type" value="Genomic_DNA"/>
</dbReference>
<dbReference type="InterPro" id="IPR036890">
    <property type="entry name" value="HATPase_C_sf"/>
</dbReference>
<dbReference type="InterPro" id="IPR042120">
    <property type="entry name" value="MutL_C_dimsub"/>
</dbReference>
<dbReference type="CDD" id="cd03484">
    <property type="entry name" value="MutL_Trans_hPMS_2_like"/>
    <property type="match status" value="1"/>
</dbReference>
<dbReference type="Gene3D" id="3.30.230.10">
    <property type="match status" value="1"/>
</dbReference>
<dbReference type="SUPFAM" id="SSF55874">
    <property type="entry name" value="ATPase domain of HSP90 chaperone/DNA topoisomerase II/histidine kinase"/>
    <property type="match status" value="1"/>
</dbReference>
<evidence type="ECO:0000256" key="4">
    <source>
        <dbReference type="SAM" id="MobiDB-lite"/>
    </source>
</evidence>
<dbReference type="PROSITE" id="PS00058">
    <property type="entry name" value="DNA_MISMATCH_REPAIR_1"/>
    <property type="match status" value="1"/>
</dbReference>
<evidence type="ECO:0000313" key="7">
    <source>
        <dbReference type="EMBL" id="KAF2109895.1"/>
    </source>
</evidence>
<evidence type="ECO:0000259" key="6">
    <source>
        <dbReference type="SMART" id="SM01340"/>
    </source>
</evidence>
<feature type="compositionally biased region" description="Acidic residues" evidence="4">
    <location>
        <begin position="627"/>
        <end position="657"/>
    </location>
</feature>
<dbReference type="Proteomes" id="UP000799770">
    <property type="component" value="Unassembled WGS sequence"/>
</dbReference>
<dbReference type="InterPro" id="IPR014762">
    <property type="entry name" value="DNA_mismatch_repair_CS"/>
</dbReference>
<dbReference type="OrthoDB" id="10263226at2759"/>
<dbReference type="CDD" id="cd16926">
    <property type="entry name" value="HATPase_MutL-MLH-PMS-like"/>
    <property type="match status" value="1"/>
</dbReference>
<keyword evidence="8" id="KW-1185">Reference proteome</keyword>
<feature type="region of interest" description="Disordered" evidence="4">
    <location>
        <begin position="503"/>
        <end position="563"/>
    </location>
</feature>
<feature type="region of interest" description="Disordered" evidence="4">
    <location>
        <begin position="578"/>
        <end position="713"/>
    </location>
</feature>
<dbReference type="InterPro" id="IPR002099">
    <property type="entry name" value="MutL/Mlh/PMS"/>
</dbReference>
<dbReference type="AlphaFoldDB" id="A0A6A5YRW4"/>
<dbReference type="SMART" id="SM00853">
    <property type="entry name" value="MutL_C"/>
    <property type="match status" value="1"/>
</dbReference>
<sequence>MATIKPIEGRSVHQIQSGQVIVDLNSVVKELVENSLDAGATSIEVRFKNNGLDAIEVQDNGSGISPDDYDTIALKHYTSKLATYDDLTSLQTFGFRGEALSSLCALSKLHIVTARASDGPKGTKLDFEQSGKLKGTSVVAAKQGTTVVVETLFHNLPVRRKELEKTVKREYNKVLQLLNAYACISVGVKFSVSNQVPKGKKTVAFATNSNPNTKENIANVFGTKTLVGLTPLDLRFEMDPSNRPGATQSARNWSTQEDAGSREVRIVGHMSRPVVGEGRQTSDRQMFFVNARPCSLPQVAKAFNEVYKSYNYTQSAFIFADIKLDTNAYDVNVSPDKREILLHDQTALLESLQDKLVELFEGQNQSVPSAPLLNKKLPSFKPPTLQQRESTQSSRTVQSVFPRTNESRINEEKDVEEEEVEEDIGDTSSITLPDRPHQTGFTKASLIERFAVKEASPLFVPEQEEESPVAGETHDPKQFTARVGPLLNELPRAVQDFNARIASQHARQMERERSSTSPGPEGSGDEEEPIPAITQTPQKRVSQSTIQNAFDRMRPMRTPVTKATITIGDQTIVETIGTQSESRAAKRARIHTPKFSLSGKPLSQTPKKPLFMKSLRGFAAPGTQMEVSDDEGEPNAEEEEREVAEEGEGPSDLDSDMIDGPAVPAVKRQTSVTALEEPPVTSTTVAVLVPPEDSDAEEQQQPFIEAADSDDEYLDEADKKAREDAKVEKMIAAAEEATAKPSEQNLKRAKNLLQRARKTYPTLNFERSIDTSADSILQYARDLKTTLDAQDGENDGTQTVPSATQLDAQDPEERLSLTVSKSDFDNMRIIGQFNLGFILATRPPTASNPLTEVFIIDQHASDEKYNFERFSNTTVLESQRMVHPHPLELTAVEEEVILANEQALLANGFKVEIDESGATQVGRRVKLTSLPTSKGVTFSPSDLEDLIQKLFESPPSSSDTGSQYMPRPDKVRKLLAMRACRSSVMVGKTLKHSKMEQLVRNMGTMEKPWNCPHGRPTMRHLQSLDGWTGWQEGDGVVGLDDDAYRKDVVDGDIPGSWRRTDWKGYLGAHRLRTRASS</sequence>
<evidence type="ECO:0000256" key="3">
    <source>
        <dbReference type="ARBA" id="ARBA00070941"/>
    </source>
</evidence>
<dbReference type="InterPro" id="IPR037198">
    <property type="entry name" value="MutL_C_sf"/>
</dbReference>
<feature type="compositionally biased region" description="Acidic residues" evidence="4">
    <location>
        <begin position="413"/>
        <end position="425"/>
    </location>
</feature>
<organism evidence="7 8">
    <name type="scientific">Lophiotrema nucula</name>
    <dbReference type="NCBI Taxonomy" id="690887"/>
    <lineage>
        <taxon>Eukaryota</taxon>
        <taxon>Fungi</taxon>
        <taxon>Dikarya</taxon>
        <taxon>Ascomycota</taxon>
        <taxon>Pezizomycotina</taxon>
        <taxon>Dothideomycetes</taxon>
        <taxon>Pleosporomycetidae</taxon>
        <taxon>Pleosporales</taxon>
        <taxon>Lophiotremataceae</taxon>
        <taxon>Lophiotrema</taxon>
    </lineage>
</organism>
<evidence type="ECO:0000313" key="8">
    <source>
        <dbReference type="Proteomes" id="UP000799770"/>
    </source>
</evidence>
<dbReference type="GO" id="GO:0030983">
    <property type="term" value="F:mismatched DNA binding"/>
    <property type="evidence" value="ECO:0007669"/>
    <property type="project" value="InterPro"/>
</dbReference>
<dbReference type="InterPro" id="IPR038973">
    <property type="entry name" value="MutL/Mlh/Pms-like"/>
</dbReference>
<dbReference type="Pfam" id="PF13589">
    <property type="entry name" value="HATPase_c_3"/>
    <property type="match status" value="1"/>
</dbReference>
<dbReference type="PANTHER" id="PTHR10073:SF52">
    <property type="entry name" value="MISMATCH REPAIR ENDONUCLEASE PMS2"/>
    <property type="match status" value="1"/>
</dbReference>
<dbReference type="NCBIfam" id="TIGR00585">
    <property type="entry name" value="mutl"/>
    <property type="match status" value="1"/>
</dbReference>
<comment type="similarity">
    <text evidence="1">Belongs to the DNA mismatch repair MutL/HexB family.</text>
</comment>
<feature type="compositionally biased region" description="Polar residues" evidence="4">
    <location>
        <begin position="384"/>
        <end position="404"/>
    </location>
</feature>
<dbReference type="FunFam" id="3.30.230.10:FF:000120">
    <property type="entry name" value="Mismatch repair endonuclease PMS2"/>
    <property type="match status" value="1"/>
</dbReference>
<evidence type="ECO:0000256" key="1">
    <source>
        <dbReference type="ARBA" id="ARBA00006082"/>
    </source>
</evidence>